<proteinExistence type="predicted"/>
<protein>
    <recommendedName>
        <fullName evidence="5">Transposase</fullName>
    </recommendedName>
</protein>
<dbReference type="GO" id="GO:0004803">
    <property type="term" value="F:transposase activity"/>
    <property type="evidence" value="ECO:0007669"/>
    <property type="project" value="InterPro"/>
</dbReference>
<dbReference type="GO" id="GO:0006313">
    <property type="term" value="P:DNA transposition"/>
    <property type="evidence" value="ECO:0007669"/>
    <property type="project" value="InterPro"/>
</dbReference>
<gene>
    <name evidence="3" type="ORF">SE17_01270</name>
</gene>
<reference evidence="3 4" key="1">
    <citation type="submission" date="2015-09" db="EMBL/GenBank/DDBJ databases">
        <title>Draft genome sequence of Kouleothrix aurantiaca JCM 19913.</title>
        <authorList>
            <person name="Hemp J."/>
        </authorList>
    </citation>
    <scope>NUCLEOTIDE SEQUENCE [LARGE SCALE GENOMIC DNA]</scope>
    <source>
        <strain evidence="3 4">COM-B</strain>
    </source>
</reference>
<dbReference type="PANTHER" id="PTHR30298">
    <property type="entry name" value="H REPEAT-ASSOCIATED PREDICTED TRANSPOSASE"/>
    <property type="match status" value="1"/>
</dbReference>
<accession>A0A0P9FNH5</accession>
<dbReference type="InterPro" id="IPR047647">
    <property type="entry name" value="ISAs1_transpos"/>
</dbReference>
<evidence type="ECO:0000259" key="1">
    <source>
        <dbReference type="Pfam" id="PF01609"/>
    </source>
</evidence>
<dbReference type="Pfam" id="PF01609">
    <property type="entry name" value="DDE_Tnp_1"/>
    <property type="match status" value="1"/>
</dbReference>
<feature type="domain" description="H repeat-associated protein N-terminal" evidence="2">
    <location>
        <begin position="10"/>
        <end position="96"/>
    </location>
</feature>
<dbReference type="InterPro" id="IPR002559">
    <property type="entry name" value="Transposase_11"/>
</dbReference>
<name>A0A0P9FNH5_9CHLR</name>
<organism evidence="3 4">
    <name type="scientific">Kouleothrix aurantiaca</name>
    <dbReference type="NCBI Taxonomy" id="186479"/>
    <lineage>
        <taxon>Bacteria</taxon>
        <taxon>Bacillati</taxon>
        <taxon>Chloroflexota</taxon>
        <taxon>Chloroflexia</taxon>
        <taxon>Chloroflexales</taxon>
        <taxon>Roseiflexineae</taxon>
        <taxon>Roseiflexaceae</taxon>
        <taxon>Kouleothrix</taxon>
    </lineage>
</organism>
<dbReference type="NCBIfam" id="NF033564">
    <property type="entry name" value="transpos_ISAs1"/>
    <property type="match status" value="1"/>
</dbReference>
<dbReference type="InterPro" id="IPR032806">
    <property type="entry name" value="YbfD_N"/>
</dbReference>
<dbReference type="PANTHER" id="PTHR30298:SF0">
    <property type="entry name" value="PROTEIN YBFL-RELATED"/>
    <property type="match status" value="1"/>
</dbReference>
<evidence type="ECO:0000313" key="4">
    <source>
        <dbReference type="Proteomes" id="UP000050509"/>
    </source>
</evidence>
<dbReference type="PATRIC" id="fig|186479.3.peg.875"/>
<dbReference type="Pfam" id="PF13808">
    <property type="entry name" value="DDE_Tnp_1_assoc"/>
    <property type="match status" value="1"/>
</dbReference>
<keyword evidence="4" id="KW-1185">Reference proteome</keyword>
<dbReference type="Proteomes" id="UP000050509">
    <property type="component" value="Unassembled WGS sequence"/>
</dbReference>
<comment type="caution">
    <text evidence="3">The sequence shown here is derived from an EMBL/GenBank/DDBJ whole genome shotgun (WGS) entry which is preliminary data.</text>
</comment>
<evidence type="ECO:0000313" key="3">
    <source>
        <dbReference type="EMBL" id="KPV54838.1"/>
    </source>
</evidence>
<dbReference type="GO" id="GO:0003677">
    <property type="term" value="F:DNA binding"/>
    <property type="evidence" value="ECO:0007669"/>
    <property type="project" value="InterPro"/>
</dbReference>
<feature type="domain" description="Transposase IS4-like" evidence="1">
    <location>
        <begin position="106"/>
        <end position="338"/>
    </location>
</feature>
<dbReference type="InterPro" id="IPR051698">
    <property type="entry name" value="Transposase_11-like"/>
</dbReference>
<sequence>MVEQSTSLSRHFADVPDPRIDRCKHHKLIDIISIAICAVLSSADGWTDIEAYGHAKRTFLQQFLELPCGIPSHDTFARVFARLNPTAFQNAFLAWVDTIRAKLPGDVIAIDGKTERRTHDRAIALSPLHLVSAFSAANHLVLGQVRVDSKSNEITAIPLLLSLLDISDCIVTIDAMGCQVAIAEQIVAQGGDYVLACKGNQPQLMRDVERIFAEPIEEDHLDRCIITNDGHGRQERREYRSCDQVKDIVDYTRWPHLRSVVMVHSTRTSDGITSEETRYYISSLPLGAERIADAIRQHWGIENRVHWVLDVVFAADDSRARIGNSAHNLAIIRQLVLNVLRQETTLKTSVRQKRLRATWDDAYALKVLQVEPVD</sequence>
<evidence type="ECO:0008006" key="5">
    <source>
        <dbReference type="Google" id="ProtNLM"/>
    </source>
</evidence>
<dbReference type="EMBL" id="LJCR01000012">
    <property type="protein sequence ID" value="KPV54838.1"/>
    <property type="molecule type" value="Genomic_DNA"/>
</dbReference>
<dbReference type="AlphaFoldDB" id="A0A0P9FNH5"/>
<evidence type="ECO:0000259" key="2">
    <source>
        <dbReference type="Pfam" id="PF13808"/>
    </source>
</evidence>